<evidence type="ECO:0000256" key="4">
    <source>
        <dbReference type="PROSITE-ProRule" id="PRU00176"/>
    </source>
</evidence>
<dbReference type="GO" id="GO:0003723">
    <property type="term" value="F:RNA binding"/>
    <property type="evidence" value="ECO:0007669"/>
    <property type="project" value="UniProtKB-UniRule"/>
</dbReference>
<dbReference type="InterPro" id="IPR003034">
    <property type="entry name" value="SAP_dom"/>
</dbReference>
<feature type="compositionally biased region" description="Acidic residues" evidence="5">
    <location>
        <begin position="207"/>
        <end position="217"/>
    </location>
</feature>
<dbReference type="Proteomes" id="UP000037510">
    <property type="component" value="Unassembled WGS sequence"/>
</dbReference>
<feature type="compositionally biased region" description="Acidic residues" evidence="5">
    <location>
        <begin position="75"/>
        <end position="104"/>
    </location>
</feature>
<sequence length="330" mass="36271">MSDKKRLLNDLRVIDLRAELEKRNLDKSGVRGVLIQRLSKQLEEEGHDPATFKFELANSEAKTPSKKTRRSESTIEQDTEETPAMEDMIVQDDAADDEETEQNETEGQNAEAKMEVDETEKTAKKREMKDDSEASEPKKACLDKDVKEEDHKTDNTDAEDSINLDLGEDELLNEETDSTTKPSKKDDAASGEADEPCEHAAAGDDAAAADDDDEAAPPDDHEANAEVPATSNDADDDDKEPKDEKDKEGEGDKKDKKDDGKEGGARNLWVSGLSGDTRAKDLKQLCSKHGKVIGAKVVTNARTPGSRCYGYVTMASSQDAENCIKNLHRT</sequence>
<dbReference type="PROSITE" id="PS50102">
    <property type="entry name" value="RRM"/>
    <property type="match status" value="1"/>
</dbReference>
<dbReference type="PROSITE" id="PS50800">
    <property type="entry name" value="SAP"/>
    <property type="match status" value="1"/>
</dbReference>
<feature type="domain" description="RRM" evidence="6">
    <location>
        <begin position="266"/>
        <end position="330"/>
    </location>
</feature>
<dbReference type="InterPro" id="IPR035979">
    <property type="entry name" value="RBD_domain_sf"/>
</dbReference>
<dbReference type="GO" id="GO:0006357">
    <property type="term" value="P:regulation of transcription by RNA polymerase II"/>
    <property type="evidence" value="ECO:0007669"/>
    <property type="project" value="TreeGrafter"/>
</dbReference>
<comment type="caution">
    <text evidence="8">The sequence shown here is derived from an EMBL/GenBank/DDBJ whole genome shotgun (WGS) entry which is preliminary data.</text>
</comment>
<dbReference type="SMART" id="SM00360">
    <property type="entry name" value="RRM"/>
    <property type="match status" value="1"/>
</dbReference>
<reference evidence="8 9" key="1">
    <citation type="journal article" date="2015" name="Genome Biol. Evol.">
        <title>The genome of winter moth (Operophtera brumata) provides a genomic perspective on sexual dimorphism and phenology.</title>
        <authorList>
            <person name="Derks M.F."/>
            <person name="Smit S."/>
            <person name="Salis L."/>
            <person name="Schijlen E."/>
            <person name="Bossers A."/>
            <person name="Mateman C."/>
            <person name="Pijl A.S."/>
            <person name="de Ridder D."/>
            <person name="Groenen M.A."/>
            <person name="Visser M.E."/>
            <person name="Megens H.J."/>
        </authorList>
    </citation>
    <scope>NUCLEOTIDE SEQUENCE [LARGE SCALE GENOMIC DNA]</scope>
    <source>
        <strain evidence="8">WM2013NL</strain>
        <tissue evidence="8">Head and thorax</tissue>
    </source>
</reference>
<dbReference type="InterPro" id="IPR000504">
    <property type="entry name" value="RRM_dom"/>
</dbReference>
<accession>A0A0L7LRC4</accession>
<dbReference type="Pfam" id="PF00076">
    <property type="entry name" value="RRM_1"/>
    <property type="match status" value="1"/>
</dbReference>
<gene>
    <name evidence="8" type="ORF">OBRU01_03102</name>
</gene>
<evidence type="ECO:0000313" key="9">
    <source>
        <dbReference type="Proteomes" id="UP000037510"/>
    </source>
</evidence>
<comment type="subcellular location">
    <subcellularLocation>
        <location evidence="1">Nucleus</location>
    </subcellularLocation>
</comment>
<feature type="compositionally biased region" description="Acidic residues" evidence="5">
    <location>
        <begin position="156"/>
        <end position="177"/>
    </location>
</feature>
<dbReference type="PANTHER" id="PTHR15683">
    <property type="entry name" value="SCAFFOLD ATTACHMENT FACTOR B-RELATED"/>
    <property type="match status" value="1"/>
</dbReference>
<dbReference type="Gene3D" id="1.10.720.30">
    <property type="entry name" value="SAP domain"/>
    <property type="match status" value="1"/>
</dbReference>
<dbReference type="InterPro" id="IPR012677">
    <property type="entry name" value="Nucleotide-bd_a/b_plait_sf"/>
</dbReference>
<evidence type="ECO:0000256" key="2">
    <source>
        <dbReference type="ARBA" id="ARBA00022884"/>
    </source>
</evidence>
<dbReference type="GO" id="GO:0005634">
    <property type="term" value="C:nucleus"/>
    <property type="evidence" value="ECO:0007669"/>
    <property type="project" value="UniProtKB-SubCell"/>
</dbReference>
<evidence type="ECO:0000256" key="3">
    <source>
        <dbReference type="ARBA" id="ARBA00023242"/>
    </source>
</evidence>
<dbReference type="Pfam" id="PF02037">
    <property type="entry name" value="SAP"/>
    <property type="match status" value="1"/>
</dbReference>
<evidence type="ECO:0000259" key="7">
    <source>
        <dbReference type="PROSITE" id="PS50800"/>
    </source>
</evidence>
<feature type="domain" description="SAP" evidence="7">
    <location>
        <begin position="8"/>
        <end position="42"/>
    </location>
</feature>
<dbReference type="InterPro" id="IPR051738">
    <property type="entry name" value="SAF_Modulators"/>
</dbReference>
<dbReference type="AlphaFoldDB" id="A0A0L7LRC4"/>
<feature type="non-terminal residue" evidence="8">
    <location>
        <position position="330"/>
    </location>
</feature>
<proteinExistence type="predicted"/>
<keyword evidence="2 4" id="KW-0694">RNA-binding</keyword>
<feature type="compositionally biased region" description="Basic and acidic residues" evidence="5">
    <location>
        <begin position="239"/>
        <end position="264"/>
    </location>
</feature>
<keyword evidence="9" id="KW-1185">Reference proteome</keyword>
<dbReference type="InterPro" id="IPR036361">
    <property type="entry name" value="SAP_dom_sf"/>
</dbReference>
<dbReference type="Gene3D" id="3.30.70.330">
    <property type="match status" value="1"/>
</dbReference>
<evidence type="ECO:0000256" key="1">
    <source>
        <dbReference type="ARBA" id="ARBA00004123"/>
    </source>
</evidence>
<evidence type="ECO:0000256" key="5">
    <source>
        <dbReference type="SAM" id="MobiDB-lite"/>
    </source>
</evidence>
<evidence type="ECO:0000259" key="6">
    <source>
        <dbReference type="PROSITE" id="PS50102"/>
    </source>
</evidence>
<name>A0A0L7LRC4_OPEBR</name>
<feature type="region of interest" description="Disordered" evidence="5">
    <location>
        <begin position="42"/>
        <end position="272"/>
    </location>
</feature>
<keyword evidence="3" id="KW-0539">Nucleus</keyword>
<organism evidence="8 9">
    <name type="scientific">Operophtera brumata</name>
    <name type="common">Winter moth</name>
    <name type="synonym">Phalaena brumata</name>
    <dbReference type="NCBI Taxonomy" id="104452"/>
    <lineage>
        <taxon>Eukaryota</taxon>
        <taxon>Metazoa</taxon>
        <taxon>Ecdysozoa</taxon>
        <taxon>Arthropoda</taxon>
        <taxon>Hexapoda</taxon>
        <taxon>Insecta</taxon>
        <taxon>Pterygota</taxon>
        <taxon>Neoptera</taxon>
        <taxon>Endopterygota</taxon>
        <taxon>Lepidoptera</taxon>
        <taxon>Glossata</taxon>
        <taxon>Ditrysia</taxon>
        <taxon>Geometroidea</taxon>
        <taxon>Geometridae</taxon>
        <taxon>Larentiinae</taxon>
        <taxon>Operophtera</taxon>
    </lineage>
</organism>
<dbReference type="PANTHER" id="PTHR15683:SF8">
    <property type="entry name" value="SCAFFOLD ATTACHMENT FACTOR B, ISOFORM B"/>
    <property type="match status" value="1"/>
</dbReference>
<dbReference type="EMBL" id="JTDY01000264">
    <property type="protein sequence ID" value="KOB78012.1"/>
    <property type="molecule type" value="Genomic_DNA"/>
</dbReference>
<dbReference type="SMART" id="SM00513">
    <property type="entry name" value="SAP"/>
    <property type="match status" value="1"/>
</dbReference>
<protein>
    <submittedName>
        <fullName evidence="8">Scaffold attachment factor b</fullName>
    </submittedName>
</protein>
<dbReference type="STRING" id="104452.A0A0L7LRC4"/>
<evidence type="ECO:0000313" key="8">
    <source>
        <dbReference type="EMBL" id="KOB78012.1"/>
    </source>
</evidence>
<dbReference type="GO" id="GO:0050684">
    <property type="term" value="P:regulation of mRNA processing"/>
    <property type="evidence" value="ECO:0007669"/>
    <property type="project" value="TreeGrafter"/>
</dbReference>
<feature type="compositionally biased region" description="Basic and acidic residues" evidence="5">
    <location>
        <begin position="112"/>
        <end position="155"/>
    </location>
</feature>
<dbReference type="GO" id="GO:0043565">
    <property type="term" value="F:sequence-specific DNA binding"/>
    <property type="evidence" value="ECO:0007669"/>
    <property type="project" value="TreeGrafter"/>
</dbReference>
<dbReference type="SUPFAM" id="SSF54928">
    <property type="entry name" value="RNA-binding domain, RBD"/>
    <property type="match status" value="1"/>
</dbReference>
<dbReference type="SUPFAM" id="SSF68906">
    <property type="entry name" value="SAP domain"/>
    <property type="match status" value="1"/>
</dbReference>